<evidence type="ECO:0000313" key="3">
    <source>
        <dbReference type="Proteomes" id="UP000295510"/>
    </source>
</evidence>
<organism evidence="2 3">
    <name type="scientific">Tepidicella xavieri</name>
    <dbReference type="NCBI Taxonomy" id="360241"/>
    <lineage>
        <taxon>Bacteria</taxon>
        <taxon>Pseudomonadati</taxon>
        <taxon>Pseudomonadota</taxon>
        <taxon>Betaproteobacteria</taxon>
        <taxon>Burkholderiales</taxon>
        <taxon>Tepidicella</taxon>
    </lineage>
</organism>
<dbReference type="InterPro" id="IPR011037">
    <property type="entry name" value="Pyrv_Knase-like_insert_dom_sf"/>
</dbReference>
<dbReference type="InterPro" id="IPR005303">
    <property type="entry name" value="MOCOS_middle"/>
</dbReference>
<dbReference type="SUPFAM" id="SSF50800">
    <property type="entry name" value="PK beta-barrel domain-like"/>
    <property type="match status" value="1"/>
</dbReference>
<dbReference type="GO" id="GO:0030170">
    <property type="term" value="F:pyridoxal phosphate binding"/>
    <property type="evidence" value="ECO:0007669"/>
    <property type="project" value="InterPro"/>
</dbReference>
<dbReference type="RefSeq" id="WP_133598207.1">
    <property type="nucleotide sequence ID" value="NZ_SNYL01000011.1"/>
</dbReference>
<dbReference type="SUPFAM" id="SSF141673">
    <property type="entry name" value="MOSC N-terminal domain-like"/>
    <property type="match status" value="1"/>
</dbReference>
<dbReference type="PANTHER" id="PTHR14237">
    <property type="entry name" value="MOLYBDOPTERIN COFACTOR SULFURASE MOSC"/>
    <property type="match status" value="1"/>
</dbReference>
<evidence type="ECO:0000259" key="1">
    <source>
        <dbReference type="PROSITE" id="PS51340"/>
    </source>
</evidence>
<reference evidence="2 3" key="1">
    <citation type="submission" date="2019-03" db="EMBL/GenBank/DDBJ databases">
        <title>Genomic Encyclopedia of Type Strains, Phase IV (KMG-IV): sequencing the most valuable type-strain genomes for metagenomic binning, comparative biology and taxonomic classification.</title>
        <authorList>
            <person name="Goeker M."/>
        </authorList>
    </citation>
    <scope>NUCLEOTIDE SEQUENCE [LARGE SCALE GENOMIC DNA]</scope>
    <source>
        <strain evidence="2 3">DSM 19605</strain>
    </source>
</reference>
<dbReference type="Proteomes" id="UP000295510">
    <property type="component" value="Unassembled WGS sequence"/>
</dbReference>
<evidence type="ECO:0000313" key="2">
    <source>
        <dbReference type="EMBL" id="TDQ41809.1"/>
    </source>
</evidence>
<sequence length="306" mass="34317">MSDLPSSDAPVPLTIEQLWIYPIKSCAGIRMRHIELLDTGLEWDRAWMVVDERGEFVSQREFPRMALVQPRFRMGHLELKAPGMLSLHLALDGVESACKVRVWDDEVDAYDMGDVAAQWFTDFLLADRPGRAQRLRLVRFDPDCRRPSDVRWTGGIEAPNQFSDGYPLLILSLAALDELNERLRVLGHAAVGIERFRPNIVLGGLHAHDEDRLSALHFHAITPGQGADQAPAVWLQPVKPCARCSIPDVDPATGEADVRVSPLLQTYRQDRRLMGAVTFGMNAIVRQGDGQMLYEGMSGQGRWGVW</sequence>
<dbReference type="PANTHER" id="PTHR14237:SF19">
    <property type="entry name" value="MITOCHONDRIAL AMIDOXIME REDUCING COMPONENT 1"/>
    <property type="match status" value="1"/>
</dbReference>
<dbReference type="Pfam" id="PF03473">
    <property type="entry name" value="MOSC"/>
    <property type="match status" value="1"/>
</dbReference>
<dbReference type="AlphaFoldDB" id="A0A4R6UAB0"/>
<name>A0A4R6UAB0_9BURK</name>
<feature type="domain" description="MOSC" evidence="1">
    <location>
        <begin position="135"/>
        <end position="302"/>
    </location>
</feature>
<keyword evidence="3" id="KW-1185">Reference proteome</keyword>
<dbReference type="GO" id="GO:0003824">
    <property type="term" value="F:catalytic activity"/>
    <property type="evidence" value="ECO:0007669"/>
    <property type="project" value="InterPro"/>
</dbReference>
<dbReference type="OrthoDB" id="581532at2"/>
<comment type="caution">
    <text evidence="2">The sequence shown here is derived from an EMBL/GenBank/DDBJ whole genome shotgun (WGS) entry which is preliminary data.</text>
</comment>
<proteinExistence type="predicted"/>
<accession>A0A4R6UAB0</accession>
<gene>
    <name evidence="2" type="ORF">DFR43_11164</name>
</gene>
<dbReference type="EMBL" id="SNYL01000011">
    <property type="protein sequence ID" value="TDQ41809.1"/>
    <property type="molecule type" value="Genomic_DNA"/>
</dbReference>
<protein>
    <recommendedName>
        <fullName evidence="1">MOSC domain-containing protein</fullName>
    </recommendedName>
</protein>
<dbReference type="InterPro" id="IPR005302">
    <property type="entry name" value="MoCF_Sase_C"/>
</dbReference>
<dbReference type="Pfam" id="PF03476">
    <property type="entry name" value="MOSC_N"/>
    <property type="match status" value="1"/>
</dbReference>
<dbReference type="GO" id="GO:0030151">
    <property type="term" value="F:molybdenum ion binding"/>
    <property type="evidence" value="ECO:0007669"/>
    <property type="project" value="InterPro"/>
</dbReference>
<dbReference type="PROSITE" id="PS51340">
    <property type="entry name" value="MOSC"/>
    <property type="match status" value="1"/>
</dbReference>